<sequence length="87" mass="9876">MITNDKKTQRIYWNTKNGGTTPSYGTTLNTRDCGSSTHKNQDKNTKQRDTRPTVLTHDIGMHRRVQVVSGGLGTIRCRRQAITDMRV</sequence>
<reference evidence="2 3" key="1">
    <citation type="submission" date="2019-05" db="EMBL/GenBank/DDBJ databases">
        <title>Another draft genome of Portunus trituberculatus and its Hox gene families provides insights of decapod evolution.</title>
        <authorList>
            <person name="Jeong J.-H."/>
            <person name="Song I."/>
            <person name="Kim S."/>
            <person name="Choi T."/>
            <person name="Kim D."/>
            <person name="Ryu S."/>
            <person name="Kim W."/>
        </authorList>
    </citation>
    <scope>NUCLEOTIDE SEQUENCE [LARGE SCALE GENOMIC DNA]</scope>
    <source>
        <tissue evidence="2">Muscle</tissue>
    </source>
</reference>
<gene>
    <name evidence="2" type="ORF">E2C01_041260</name>
</gene>
<dbReference type="EMBL" id="VSRR010007779">
    <property type="protein sequence ID" value="MPC47512.1"/>
    <property type="molecule type" value="Genomic_DNA"/>
</dbReference>
<feature type="region of interest" description="Disordered" evidence="1">
    <location>
        <begin position="1"/>
        <end position="52"/>
    </location>
</feature>
<organism evidence="2 3">
    <name type="scientific">Portunus trituberculatus</name>
    <name type="common">Swimming crab</name>
    <name type="synonym">Neptunus trituberculatus</name>
    <dbReference type="NCBI Taxonomy" id="210409"/>
    <lineage>
        <taxon>Eukaryota</taxon>
        <taxon>Metazoa</taxon>
        <taxon>Ecdysozoa</taxon>
        <taxon>Arthropoda</taxon>
        <taxon>Crustacea</taxon>
        <taxon>Multicrustacea</taxon>
        <taxon>Malacostraca</taxon>
        <taxon>Eumalacostraca</taxon>
        <taxon>Eucarida</taxon>
        <taxon>Decapoda</taxon>
        <taxon>Pleocyemata</taxon>
        <taxon>Brachyura</taxon>
        <taxon>Eubrachyura</taxon>
        <taxon>Portunoidea</taxon>
        <taxon>Portunidae</taxon>
        <taxon>Portuninae</taxon>
        <taxon>Portunus</taxon>
    </lineage>
</organism>
<accession>A0A5B7FM47</accession>
<proteinExistence type="predicted"/>
<feature type="compositionally biased region" description="Polar residues" evidence="1">
    <location>
        <begin position="11"/>
        <end position="38"/>
    </location>
</feature>
<evidence type="ECO:0000313" key="2">
    <source>
        <dbReference type="EMBL" id="MPC47512.1"/>
    </source>
</evidence>
<feature type="compositionally biased region" description="Basic and acidic residues" evidence="1">
    <location>
        <begin position="39"/>
        <end position="51"/>
    </location>
</feature>
<evidence type="ECO:0000313" key="3">
    <source>
        <dbReference type="Proteomes" id="UP000324222"/>
    </source>
</evidence>
<dbReference type="Proteomes" id="UP000324222">
    <property type="component" value="Unassembled WGS sequence"/>
</dbReference>
<keyword evidence="3" id="KW-1185">Reference proteome</keyword>
<evidence type="ECO:0000256" key="1">
    <source>
        <dbReference type="SAM" id="MobiDB-lite"/>
    </source>
</evidence>
<protein>
    <submittedName>
        <fullName evidence="2">Uncharacterized protein</fullName>
    </submittedName>
</protein>
<comment type="caution">
    <text evidence="2">The sequence shown here is derived from an EMBL/GenBank/DDBJ whole genome shotgun (WGS) entry which is preliminary data.</text>
</comment>
<dbReference type="AlphaFoldDB" id="A0A5B7FM47"/>
<name>A0A5B7FM47_PORTR</name>